<evidence type="ECO:0000256" key="5">
    <source>
        <dbReference type="SAM" id="Phobius"/>
    </source>
</evidence>
<dbReference type="InterPro" id="IPR011547">
    <property type="entry name" value="SLC26A/SulP_dom"/>
</dbReference>
<dbReference type="PANTHER" id="PTHR43310:SF1">
    <property type="entry name" value="SULFATE TRANSPORTER YBAR-RELATED"/>
    <property type="match status" value="1"/>
</dbReference>
<feature type="transmembrane region" description="Helical" evidence="5">
    <location>
        <begin position="414"/>
        <end position="447"/>
    </location>
</feature>
<feature type="transmembrane region" description="Helical" evidence="5">
    <location>
        <begin position="58"/>
        <end position="78"/>
    </location>
</feature>
<evidence type="ECO:0000256" key="1">
    <source>
        <dbReference type="ARBA" id="ARBA00004141"/>
    </source>
</evidence>
<name>A0A0N8H4C6_9FLAO</name>
<keyword evidence="8" id="KW-1185">Reference proteome</keyword>
<evidence type="ECO:0000313" key="7">
    <source>
        <dbReference type="EMBL" id="KPM32996.1"/>
    </source>
</evidence>
<feature type="transmembrane region" description="Helical" evidence="5">
    <location>
        <begin position="354"/>
        <end position="374"/>
    </location>
</feature>
<dbReference type="CDD" id="cd07042">
    <property type="entry name" value="STAS_SulP_like_sulfate_transporter"/>
    <property type="match status" value="1"/>
</dbReference>
<accession>A0A0N8H4C6</accession>
<dbReference type="AlphaFoldDB" id="A0A0N8H4C6"/>
<dbReference type="GO" id="GO:0016020">
    <property type="term" value="C:membrane"/>
    <property type="evidence" value="ECO:0007669"/>
    <property type="project" value="UniProtKB-SubCell"/>
</dbReference>
<feature type="transmembrane region" description="Helical" evidence="5">
    <location>
        <begin position="204"/>
        <end position="222"/>
    </location>
</feature>
<dbReference type="STRING" id="1300341.I595_1423"/>
<dbReference type="Gene3D" id="3.30.750.24">
    <property type="entry name" value="STAS domain"/>
    <property type="match status" value="1"/>
</dbReference>
<keyword evidence="4 5" id="KW-0472">Membrane</keyword>
<gene>
    <name evidence="7" type="ORF">I595_1423</name>
</gene>
<feature type="transmembrane region" description="Helical" evidence="5">
    <location>
        <begin position="84"/>
        <end position="100"/>
    </location>
</feature>
<dbReference type="InterPro" id="IPR036513">
    <property type="entry name" value="STAS_dom_sf"/>
</dbReference>
<reference evidence="7 8" key="1">
    <citation type="submission" date="2015-09" db="EMBL/GenBank/DDBJ databases">
        <title>Genome sequence of the marine flavobacterium Croceitalea dokdonensis DOKDO 023 that contains proton- and sodium-pumping rhodopsins.</title>
        <authorList>
            <person name="Kwon S.-K."/>
            <person name="Lee H.K."/>
            <person name="Kwak M.-J."/>
            <person name="Kim J.F."/>
        </authorList>
    </citation>
    <scope>NUCLEOTIDE SEQUENCE [LARGE SCALE GENOMIC DNA]</scope>
    <source>
        <strain evidence="7 8">DOKDO 023</strain>
    </source>
</reference>
<dbReference type="Proteomes" id="UP000050280">
    <property type="component" value="Unassembled WGS sequence"/>
</dbReference>
<evidence type="ECO:0000256" key="3">
    <source>
        <dbReference type="ARBA" id="ARBA00022989"/>
    </source>
</evidence>
<keyword evidence="3 5" id="KW-1133">Transmembrane helix</keyword>
<evidence type="ECO:0000313" key="8">
    <source>
        <dbReference type="Proteomes" id="UP000050280"/>
    </source>
</evidence>
<feature type="transmembrane region" description="Helical" evidence="5">
    <location>
        <begin position="327"/>
        <end position="348"/>
    </location>
</feature>
<proteinExistence type="predicted"/>
<dbReference type="Pfam" id="PF00916">
    <property type="entry name" value="Sulfate_transp"/>
    <property type="match status" value="1"/>
</dbReference>
<feature type="transmembrane region" description="Helical" evidence="5">
    <location>
        <begin position="285"/>
        <end position="307"/>
    </location>
</feature>
<feature type="transmembrane region" description="Helical" evidence="5">
    <location>
        <begin position="381"/>
        <end position="402"/>
    </location>
</feature>
<feature type="transmembrane region" description="Helical" evidence="5">
    <location>
        <begin position="137"/>
        <end position="158"/>
    </location>
</feature>
<dbReference type="PROSITE" id="PS50801">
    <property type="entry name" value="STAS"/>
    <property type="match status" value="1"/>
</dbReference>
<evidence type="ECO:0000256" key="2">
    <source>
        <dbReference type="ARBA" id="ARBA00022692"/>
    </source>
</evidence>
<feature type="domain" description="STAS" evidence="6">
    <location>
        <begin position="454"/>
        <end position="528"/>
    </location>
</feature>
<evidence type="ECO:0000259" key="6">
    <source>
        <dbReference type="PROSITE" id="PS50801"/>
    </source>
</evidence>
<feature type="transmembrane region" description="Helical" evidence="5">
    <location>
        <begin position="170"/>
        <end position="192"/>
    </location>
</feature>
<dbReference type="InterPro" id="IPR002645">
    <property type="entry name" value="STAS_dom"/>
</dbReference>
<dbReference type="EMBL" id="LDJX01000002">
    <property type="protein sequence ID" value="KPM32996.1"/>
    <property type="molecule type" value="Genomic_DNA"/>
</dbReference>
<dbReference type="SUPFAM" id="SSF52091">
    <property type="entry name" value="SpoIIaa-like"/>
    <property type="match status" value="1"/>
</dbReference>
<dbReference type="PATRIC" id="fig|1300341.3.peg.1616"/>
<feature type="transmembrane region" description="Helical" evidence="5">
    <location>
        <begin position="229"/>
        <end position="248"/>
    </location>
</feature>
<keyword evidence="2 5" id="KW-0812">Transmembrane</keyword>
<evidence type="ECO:0000256" key="4">
    <source>
        <dbReference type="ARBA" id="ARBA00023136"/>
    </source>
</evidence>
<sequence length="567" mass="61698">MIRKPAFQGKKNVESLKIRINSGCWGNSSIFASFKEHHMRKYLNLFNFKQKVDYKTEVLSGLTVALALVPEAIAFALIPDFSPLTGLYAAFILCLVTAILGGRPGMISGATGAVAAIFIGMTLELKEAFPDITTQGILNYVFAVVIVAGVIQILAGVLRLGKFIRLVPQPVIFGFVNGLAIIIFMAQFKTFYVRGTEDLIPQTPLMIMGSLVLLTMLIIWGLPKLTKAIPSSLVAILVVSALVLGFDIDTITVKDTMEEGQTIAGGFPPISIPNIPLNLASLKIVLPYAAIVAGVGLIESLLTLNIIDEITETRGRSNKECVAQGTANILSGFLSGMGGCAMIGQSLINTSSGARARLSGITAAVMLLVFIMFGSSLIERLPMAALIGLMFMVAIGTFEWASFKTFRKMPNSDVIVMILVTLITAITHNLAIAVLLGVVISALAYSWENAKRIRARKYVDQDGIKHYEIYGPLFFGSTTLFAEKFDVQNDPEEVIVDFQESRVADMSGIEALNKLTERYRKAGKKIHLRHLSKDCILLLENAKDIIEVNVLEDPTYKVVTDKVRGKT</sequence>
<dbReference type="InterPro" id="IPR052706">
    <property type="entry name" value="Membrane-Transporter-like"/>
</dbReference>
<comment type="caution">
    <text evidence="7">The sequence shown here is derived from an EMBL/GenBank/DDBJ whole genome shotgun (WGS) entry which is preliminary data.</text>
</comment>
<dbReference type="PANTHER" id="PTHR43310">
    <property type="entry name" value="SULFATE TRANSPORTER YBAR-RELATED"/>
    <property type="match status" value="1"/>
</dbReference>
<protein>
    <submittedName>
        <fullName evidence="7">Sulfate permease</fullName>
    </submittedName>
</protein>
<organism evidence="7 8">
    <name type="scientific">Croceitalea dokdonensis DOKDO 023</name>
    <dbReference type="NCBI Taxonomy" id="1300341"/>
    <lineage>
        <taxon>Bacteria</taxon>
        <taxon>Pseudomonadati</taxon>
        <taxon>Bacteroidota</taxon>
        <taxon>Flavobacteriia</taxon>
        <taxon>Flavobacteriales</taxon>
        <taxon>Flavobacteriaceae</taxon>
        <taxon>Croceitalea</taxon>
    </lineage>
</organism>
<feature type="transmembrane region" description="Helical" evidence="5">
    <location>
        <begin position="107"/>
        <end position="125"/>
    </location>
</feature>
<comment type="subcellular location">
    <subcellularLocation>
        <location evidence="1">Membrane</location>
        <topology evidence="1">Multi-pass membrane protein</topology>
    </subcellularLocation>
</comment>
<dbReference type="Pfam" id="PF01740">
    <property type="entry name" value="STAS"/>
    <property type="match status" value="1"/>
</dbReference>